<evidence type="ECO:0000256" key="2">
    <source>
        <dbReference type="SAM" id="Phobius"/>
    </source>
</evidence>
<dbReference type="Proteomes" id="UP001367508">
    <property type="component" value="Unassembled WGS sequence"/>
</dbReference>
<dbReference type="InterPro" id="IPR013083">
    <property type="entry name" value="Znf_RING/FYVE/PHD"/>
</dbReference>
<keyword evidence="1" id="KW-0479">Metal-binding</keyword>
<evidence type="ECO:0000313" key="5">
    <source>
        <dbReference type="Proteomes" id="UP001367508"/>
    </source>
</evidence>
<dbReference type="Gene3D" id="3.30.40.10">
    <property type="entry name" value="Zinc/RING finger domain, C3HC4 (zinc finger)"/>
    <property type="match status" value="1"/>
</dbReference>
<keyword evidence="5" id="KW-1185">Reference proteome</keyword>
<sequence length="165" mass="18448">MNSTSNSDDNPSKEPYGYAYYLVALSFGVLLVIIVIILISNYLSHKSLQNRQVSGTANTSMEQDSALTIQIHEGEAVVNNYPVLLYSQAKKHKPDSETITSYSCCSICLADYKDTDWLKLLPHCGHLFHRDCIDRWLQVNLSCPMCRNSPLPTPLAEVTPLATRP</sequence>
<dbReference type="Pfam" id="PF13639">
    <property type="entry name" value="zf-RING_2"/>
    <property type="match status" value="1"/>
</dbReference>
<gene>
    <name evidence="4" type="ORF">VNO77_14701</name>
</gene>
<organism evidence="4 5">
    <name type="scientific">Canavalia gladiata</name>
    <name type="common">Sword bean</name>
    <name type="synonym">Dolichos gladiatus</name>
    <dbReference type="NCBI Taxonomy" id="3824"/>
    <lineage>
        <taxon>Eukaryota</taxon>
        <taxon>Viridiplantae</taxon>
        <taxon>Streptophyta</taxon>
        <taxon>Embryophyta</taxon>
        <taxon>Tracheophyta</taxon>
        <taxon>Spermatophyta</taxon>
        <taxon>Magnoliopsida</taxon>
        <taxon>eudicotyledons</taxon>
        <taxon>Gunneridae</taxon>
        <taxon>Pentapetalae</taxon>
        <taxon>rosids</taxon>
        <taxon>fabids</taxon>
        <taxon>Fabales</taxon>
        <taxon>Fabaceae</taxon>
        <taxon>Papilionoideae</taxon>
        <taxon>50 kb inversion clade</taxon>
        <taxon>NPAAA clade</taxon>
        <taxon>indigoferoid/millettioid clade</taxon>
        <taxon>Phaseoleae</taxon>
        <taxon>Canavalia</taxon>
    </lineage>
</organism>
<keyword evidence="2" id="KW-1133">Transmembrane helix</keyword>
<dbReference type="PROSITE" id="PS50089">
    <property type="entry name" value="ZF_RING_2"/>
    <property type="match status" value="1"/>
</dbReference>
<dbReference type="AlphaFoldDB" id="A0AAN9LZK8"/>
<evidence type="ECO:0000259" key="3">
    <source>
        <dbReference type="PROSITE" id="PS50089"/>
    </source>
</evidence>
<keyword evidence="2" id="KW-0812">Transmembrane</keyword>
<reference evidence="4 5" key="1">
    <citation type="submission" date="2024-01" db="EMBL/GenBank/DDBJ databases">
        <title>The genomes of 5 underutilized Papilionoideae crops provide insights into root nodulation and disease resistanc.</title>
        <authorList>
            <person name="Jiang F."/>
        </authorList>
    </citation>
    <scope>NUCLEOTIDE SEQUENCE [LARGE SCALE GENOMIC DNA]</scope>
    <source>
        <strain evidence="4">LVBAO_FW01</strain>
        <tissue evidence="4">Leaves</tissue>
    </source>
</reference>
<dbReference type="InterPro" id="IPR001841">
    <property type="entry name" value="Znf_RING"/>
</dbReference>
<dbReference type="SUPFAM" id="SSF57850">
    <property type="entry name" value="RING/U-box"/>
    <property type="match status" value="1"/>
</dbReference>
<protein>
    <recommendedName>
        <fullName evidence="3">RING-type domain-containing protein</fullName>
    </recommendedName>
</protein>
<dbReference type="PANTHER" id="PTHR46719">
    <property type="entry name" value="TRANSCRIPTION FACTOR C2H2 FAMILY-RELATED"/>
    <property type="match status" value="1"/>
</dbReference>
<keyword evidence="1" id="KW-0863">Zinc-finger</keyword>
<dbReference type="InterPro" id="IPR045899">
    <property type="entry name" value="ATL71-like"/>
</dbReference>
<accession>A0AAN9LZK8</accession>
<dbReference type="PANTHER" id="PTHR46719:SF22">
    <property type="entry name" value="ZINC FINGER, C3HC4 TYPE (RING FINGER) PROTEIN"/>
    <property type="match status" value="1"/>
</dbReference>
<evidence type="ECO:0000256" key="1">
    <source>
        <dbReference type="PROSITE-ProRule" id="PRU00175"/>
    </source>
</evidence>
<feature type="domain" description="RING-type" evidence="3">
    <location>
        <begin position="105"/>
        <end position="147"/>
    </location>
</feature>
<evidence type="ECO:0000313" key="4">
    <source>
        <dbReference type="EMBL" id="KAK7344726.1"/>
    </source>
</evidence>
<keyword evidence="2" id="KW-0472">Membrane</keyword>
<name>A0AAN9LZK8_CANGL</name>
<keyword evidence="1" id="KW-0862">Zinc</keyword>
<dbReference type="GO" id="GO:0008270">
    <property type="term" value="F:zinc ion binding"/>
    <property type="evidence" value="ECO:0007669"/>
    <property type="project" value="UniProtKB-KW"/>
</dbReference>
<feature type="transmembrane region" description="Helical" evidence="2">
    <location>
        <begin position="20"/>
        <end position="43"/>
    </location>
</feature>
<proteinExistence type="predicted"/>
<dbReference type="SMART" id="SM00184">
    <property type="entry name" value="RING"/>
    <property type="match status" value="1"/>
</dbReference>
<comment type="caution">
    <text evidence="4">The sequence shown here is derived from an EMBL/GenBank/DDBJ whole genome shotgun (WGS) entry which is preliminary data.</text>
</comment>
<dbReference type="EMBL" id="JAYMYQ010000003">
    <property type="protein sequence ID" value="KAK7344726.1"/>
    <property type="molecule type" value="Genomic_DNA"/>
</dbReference>